<dbReference type="AlphaFoldDB" id="A0A8B6DBM0"/>
<dbReference type="Proteomes" id="UP000596742">
    <property type="component" value="Unassembled WGS sequence"/>
</dbReference>
<reference evidence="2" key="1">
    <citation type="submission" date="2018-11" db="EMBL/GenBank/DDBJ databases">
        <authorList>
            <person name="Alioto T."/>
            <person name="Alioto T."/>
        </authorList>
    </citation>
    <scope>NUCLEOTIDE SEQUENCE</scope>
</reference>
<evidence type="ECO:0000313" key="3">
    <source>
        <dbReference type="Proteomes" id="UP000596742"/>
    </source>
</evidence>
<sequence length="86" mass="9568">MEKSCRKTLTDLACMKEENPDVCKWYLNDADQPGERSWNKRGESGSISTAPKVPNLPNLPKNGGERRTSKNNASKIVMISLGKKAF</sequence>
<dbReference type="EMBL" id="UYJE01003208">
    <property type="protein sequence ID" value="VDI17409.1"/>
    <property type="molecule type" value="Genomic_DNA"/>
</dbReference>
<organism evidence="2 3">
    <name type="scientific">Mytilus galloprovincialis</name>
    <name type="common">Mediterranean mussel</name>
    <dbReference type="NCBI Taxonomy" id="29158"/>
    <lineage>
        <taxon>Eukaryota</taxon>
        <taxon>Metazoa</taxon>
        <taxon>Spiralia</taxon>
        <taxon>Lophotrochozoa</taxon>
        <taxon>Mollusca</taxon>
        <taxon>Bivalvia</taxon>
        <taxon>Autobranchia</taxon>
        <taxon>Pteriomorphia</taxon>
        <taxon>Mytilida</taxon>
        <taxon>Mytiloidea</taxon>
        <taxon>Mytilidae</taxon>
        <taxon>Mytilinae</taxon>
        <taxon>Mytilus</taxon>
    </lineage>
</organism>
<feature type="compositionally biased region" description="Basic and acidic residues" evidence="1">
    <location>
        <begin position="33"/>
        <end position="43"/>
    </location>
</feature>
<keyword evidence="3" id="KW-1185">Reference proteome</keyword>
<feature type="compositionally biased region" description="Low complexity" evidence="1">
    <location>
        <begin position="51"/>
        <end position="62"/>
    </location>
</feature>
<evidence type="ECO:0000256" key="1">
    <source>
        <dbReference type="SAM" id="MobiDB-lite"/>
    </source>
</evidence>
<name>A0A8B6DBM0_MYTGA</name>
<accession>A0A8B6DBM0</accession>
<comment type="caution">
    <text evidence="2">The sequence shown here is derived from an EMBL/GenBank/DDBJ whole genome shotgun (WGS) entry which is preliminary data.</text>
</comment>
<feature type="region of interest" description="Disordered" evidence="1">
    <location>
        <begin position="30"/>
        <end position="74"/>
    </location>
</feature>
<evidence type="ECO:0000313" key="2">
    <source>
        <dbReference type="EMBL" id="VDI17409.1"/>
    </source>
</evidence>
<protein>
    <submittedName>
        <fullName evidence="2">Uncharacterized protein</fullName>
    </submittedName>
</protein>
<gene>
    <name evidence="2" type="ORF">MGAL_10B065907</name>
</gene>
<proteinExistence type="predicted"/>